<evidence type="ECO:0000256" key="8">
    <source>
        <dbReference type="ARBA" id="ARBA00029586"/>
    </source>
</evidence>
<dbReference type="CDD" id="cd03467">
    <property type="entry name" value="Rieske"/>
    <property type="match status" value="1"/>
</dbReference>
<comment type="caution">
    <text evidence="12">The sequence shown here is derived from an EMBL/GenBank/DDBJ whole genome shotgun (WGS) entry which is preliminary data.</text>
</comment>
<keyword evidence="6" id="KW-0411">Iron-sulfur</keyword>
<dbReference type="GO" id="GO:0004497">
    <property type="term" value="F:monooxygenase activity"/>
    <property type="evidence" value="ECO:0007669"/>
    <property type="project" value="UniProtKB-ARBA"/>
</dbReference>
<sequence length="168" mass="16207">MNDLDLQRAIDDRPPRTSAGDLGASAVTRRVVLRGMGTTAAGVGTVGVLAACGGGGTRGSGGSGGAPAPSPGAPLAKLDDIPVGGAISATAHDGTPIILAQPTAGTVAGLSAICTHQGCTVAPENSELACPCHGSRFALPDGAVLNGPAEEPLPPFAVKVENGEVLAG</sequence>
<feature type="compositionally biased region" description="Basic and acidic residues" evidence="10">
    <location>
        <begin position="1"/>
        <end position="15"/>
    </location>
</feature>
<dbReference type="GO" id="GO:0046872">
    <property type="term" value="F:metal ion binding"/>
    <property type="evidence" value="ECO:0007669"/>
    <property type="project" value="UniProtKB-KW"/>
</dbReference>
<keyword evidence="13" id="KW-1185">Reference proteome</keyword>
<dbReference type="Pfam" id="PF00355">
    <property type="entry name" value="Rieske"/>
    <property type="match status" value="1"/>
</dbReference>
<evidence type="ECO:0000256" key="5">
    <source>
        <dbReference type="ARBA" id="ARBA00023004"/>
    </source>
</evidence>
<evidence type="ECO:0000256" key="10">
    <source>
        <dbReference type="SAM" id="MobiDB-lite"/>
    </source>
</evidence>
<dbReference type="InterPro" id="IPR036922">
    <property type="entry name" value="Rieske_2Fe-2S_sf"/>
</dbReference>
<dbReference type="EMBL" id="JABCJJ010000008">
    <property type="protein sequence ID" value="NMR19990.1"/>
    <property type="molecule type" value="Genomic_DNA"/>
</dbReference>
<dbReference type="RefSeq" id="WP_169324373.1">
    <property type="nucleotide sequence ID" value="NZ_JABCJJ010000008.1"/>
</dbReference>
<dbReference type="PRINTS" id="PR00162">
    <property type="entry name" value="RIESKE"/>
</dbReference>
<dbReference type="InterPro" id="IPR017941">
    <property type="entry name" value="Rieske_2Fe-2S"/>
</dbReference>
<evidence type="ECO:0000256" key="3">
    <source>
        <dbReference type="ARBA" id="ARBA00022714"/>
    </source>
</evidence>
<gene>
    <name evidence="12" type="ORF">HIR71_07090</name>
</gene>
<protein>
    <recommendedName>
        <fullName evidence="2">Cytochrome bc1 complex Rieske iron-sulfur subunit</fullName>
    </recommendedName>
    <alternativeName>
        <fullName evidence="8">Cytochrome bc1 reductase complex subunit QcrA</fullName>
    </alternativeName>
</protein>
<evidence type="ECO:0000256" key="7">
    <source>
        <dbReference type="ARBA" id="ARBA00023157"/>
    </source>
</evidence>
<evidence type="ECO:0000256" key="2">
    <source>
        <dbReference type="ARBA" id="ARBA00015816"/>
    </source>
</evidence>
<dbReference type="GO" id="GO:0016705">
    <property type="term" value="F:oxidoreductase activity, acting on paired donors, with incorporation or reduction of molecular oxygen"/>
    <property type="evidence" value="ECO:0007669"/>
    <property type="project" value="UniProtKB-ARBA"/>
</dbReference>
<dbReference type="GO" id="GO:0016020">
    <property type="term" value="C:membrane"/>
    <property type="evidence" value="ECO:0007669"/>
    <property type="project" value="InterPro"/>
</dbReference>
<feature type="region of interest" description="Disordered" evidence="10">
    <location>
        <begin position="1"/>
        <end position="23"/>
    </location>
</feature>
<evidence type="ECO:0000256" key="4">
    <source>
        <dbReference type="ARBA" id="ARBA00022723"/>
    </source>
</evidence>
<dbReference type="PROSITE" id="PS51296">
    <property type="entry name" value="RIESKE"/>
    <property type="match status" value="1"/>
</dbReference>
<evidence type="ECO:0000256" key="9">
    <source>
        <dbReference type="ARBA" id="ARBA00034078"/>
    </source>
</evidence>
<evidence type="ECO:0000256" key="1">
    <source>
        <dbReference type="ARBA" id="ARBA00002494"/>
    </source>
</evidence>
<evidence type="ECO:0000259" key="11">
    <source>
        <dbReference type="PROSITE" id="PS51296"/>
    </source>
</evidence>
<name>A0A7Y0LXR1_CELFI</name>
<reference evidence="12 13" key="1">
    <citation type="submission" date="2020-04" db="EMBL/GenBank/DDBJ databases">
        <title>Sequencing and Assembly of C. fimi.</title>
        <authorList>
            <person name="Ramsey A.R."/>
        </authorList>
    </citation>
    <scope>NUCLEOTIDE SEQUENCE [LARGE SCALE GENOMIC DNA]</scope>
    <source>
        <strain evidence="12 13">SB</strain>
    </source>
</reference>
<evidence type="ECO:0000256" key="6">
    <source>
        <dbReference type="ARBA" id="ARBA00023014"/>
    </source>
</evidence>
<evidence type="ECO:0000313" key="12">
    <source>
        <dbReference type="EMBL" id="NMR19990.1"/>
    </source>
</evidence>
<keyword evidence="5" id="KW-0408">Iron</keyword>
<dbReference type="InterPro" id="IPR014349">
    <property type="entry name" value="Rieske_Fe-S_prot"/>
</dbReference>
<comment type="function">
    <text evidence="1">Iron-sulfur subunit of the cytochrome bc1 complex, an essential component of the respiratory electron transport chain required for ATP synthesis. The bc1 complex catalyzes the oxidation of menaquinol and the reduction of cytochrome c in the respiratory chain. The bc1 complex operates through a Q-cycle mechanism that couples electron transfer to generation of the proton gradient that drives ATP synthesis.</text>
</comment>
<dbReference type="GO" id="GO:0051537">
    <property type="term" value="F:2 iron, 2 sulfur cluster binding"/>
    <property type="evidence" value="ECO:0007669"/>
    <property type="project" value="UniProtKB-KW"/>
</dbReference>
<feature type="domain" description="Rieske" evidence="11">
    <location>
        <begin position="73"/>
        <end position="167"/>
    </location>
</feature>
<keyword evidence="7" id="KW-1015">Disulfide bond</keyword>
<dbReference type="SUPFAM" id="SSF50022">
    <property type="entry name" value="ISP domain"/>
    <property type="match status" value="1"/>
</dbReference>
<keyword evidence="3" id="KW-0001">2Fe-2S</keyword>
<dbReference type="Gene3D" id="2.102.10.10">
    <property type="entry name" value="Rieske [2Fe-2S] iron-sulphur domain"/>
    <property type="match status" value="1"/>
</dbReference>
<evidence type="ECO:0000313" key="13">
    <source>
        <dbReference type="Proteomes" id="UP000562124"/>
    </source>
</evidence>
<dbReference type="AlphaFoldDB" id="A0A7Y0LXR1"/>
<comment type="cofactor">
    <cofactor evidence="9">
        <name>[2Fe-2S] cluster</name>
        <dbReference type="ChEBI" id="CHEBI:190135"/>
    </cofactor>
</comment>
<accession>A0A7Y0LXR1</accession>
<keyword evidence="4" id="KW-0479">Metal-binding</keyword>
<organism evidence="12 13">
    <name type="scientific">Cellulomonas fimi</name>
    <dbReference type="NCBI Taxonomy" id="1708"/>
    <lineage>
        <taxon>Bacteria</taxon>
        <taxon>Bacillati</taxon>
        <taxon>Actinomycetota</taxon>
        <taxon>Actinomycetes</taxon>
        <taxon>Micrococcales</taxon>
        <taxon>Cellulomonadaceae</taxon>
        <taxon>Cellulomonas</taxon>
    </lineage>
</organism>
<dbReference type="PANTHER" id="PTHR10134">
    <property type="entry name" value="CYTOCHROME B-C1 COMPLEX SUBUNIT RIESKE, MITOCHONDRIAL"/>
    <property type="match status" value="1"/>
</dbReference>
<dbReference type="Proteomes" id="UP000562124">
    <property type="component" value="Unassembled WGS sequence"/>
</dbReference>
<proteinExistence type="predicted"/>
<dbReference type="InterPro" id="IPR005805">
    <property type="entry name" value="Rieske_Fe-S_prot_C"/>
</dbReference>